<reference evidence="2" key="1">
    <citation type="submission" date="2018-11" db="EMBL/GenBank/DDBJ databases">
        <title>Complete genome sequence of Paenibacillus sp. ML311-T8.</title>
        <authorList>
            <person name="Nam Y.-D."/>
            <person name="Kang J."/>
            <person name="Chung W.-H."/>
            <person name="Park Y.S."/>
        </authorList>
    </citation>
    <scope>NUCLEOTIDE SEQUENCE [LARGE SCALE GENOMIC DNA]</scope>
    <source>
        <strain evidence="2">ML311-T8</strain>
    </source>
</reference>
<dbReference type="RefSeq" id="WP_155699113.1">
    <property type="nucleotide sequence ID" value="NZ_CP034235.1"/>
</dbReference>
<protein>
    <submittedName>
        <fullName evidence="1">DUF3221 domain-containing protein</fullName>
    </submittedName>
</protein>
<dbReference type="OrthoDB" id="2603210at2"/>
<dbReference type="Pfam" id="PF11518">
    <property type="entry name" value="DUF3221"/>
    <property type="match status" value="1"/>
</dbReference>
<dbReference type="Proteomes" id="UP000426246">
    <property type="component" value="Chromosome"/>
</dbReference>
<dbReference type="EMBL" id="CP034235">
    <property type="protein sequence ID" value="QGQ94115.1"/>
    <property type="molecule type" value="Genomic_DNA"/>
</dbReference>
<name>A0A6B8REY3_9BACL</name>
<dbReference type="KEGG" id="ppsc:EHS13_03935"/>
<sequence>MKRIKLGFLFLIAIGTIMLVGCSKEVTNINGGIEARYLPQIQADIKEIVGDFEPYGSMYIERTPLIKFVVAIAHPNEKTELLKKRLAETIPPELIRYRDVEYSVSELKARSMEITKKWDYYGELGADIQDIFVDEIKNNVGVTVTVISDQANQAFLSQYGDKVSIVINPPTDFSMTGYVVKRDEKRVLIVNNIAKDYGSTGGIKEYYDAVWVSGIAEKVELGQRVLVWFNGPIAESYPAQGQSDKVAILPSLKHDNAVLTEEEVIRKALASKEAANVQAFVVIAINFDEKSAAWTIRYKDGFISENAVEQELLIAE</sequence>
<dbReference type="Gene3D" id="2.40.50.140">
    <property type="entry name" value="Nucleic acid-binding proteins"/>
    <property type="match status" value="1"/>
</dbReference>
<keyword evidence="2" id="KW-1185">Reference proteome</keyword>
<dbReference type="InterPro" id="IPR021598">
    <property type="entry name" value="DUF3221"/>
</dbReference>
<dbReference type="InterPro" id="IPR012340">
    <property type="entry name" value="NA-bd_OB-fold"/>
</dbReference>
<accession>A0A6B8REY3</accession>
<dbReference type="PROSITE" id="PS51257">
    <property type="entry name" value="PROKAR_LIPOPROTEIN"/>
    <property type="match status" value="1"/>
</dbReference>
<evidence type="ECO:0000313" key="1">
    <source>
        <dbReference type="EMBL" id="QGQ94115.1"/>
    </source>
</evidence>
<dbReference type="AlphaFoldDB" id="A0A6B8REY3"/>
<organism evidence="1 2">
    <name type="scientific">Paenibacillus psychroresistens</name>
    <dbReference type="NCBI Taxonomy" id="1778678"/>
    <lineage>
        <taxon>Bacteria</taxon>
        <taxon>Bacillati</taxon>
        <taxon>Bacillota</taxon>
        <taxon>Bacilli</taxon>
        <taxon>Bacillales</taxon>
        <taxon>Paenibacillaceae</taxon>
        <taxon>Paenibacillus</taxon>
    </lineage>
</organism>
<proteinExistence type="predicted"/>
<gene>
    <name evidence="1" type="ORF">EHS13_03935</name>
</gene>
<evidence type="ECO:0000313" key="2">
    <source>
        <dbReference type="Proteomes" id="UP000426246"/>
    </source>
</evidence>